<dbReference type="AlphaFoldDB" id="A0A0M8P646"/>
<proteinExistence type="predicted"/>
<reference evidence="1 2" key="1">
    <citation type="submission" date="2015-08" db="EMBL/GenBank/DDBJ databases">
        <title>Genome sequencing of Penicillium nordicum.</title>
        <authorList>
            <person name="Nguyen H.D."/>
            <person name="Seifert K.A."/>
        </authorList>
    </citation>
    <scope>NUCLEOTIDE SEQUENCE [LARGE SCALE GENOMIC DNA]</scope>
    <source>
        <strain evidence="1 2">DAOMC 185683</strain>
    </source>
</reference>
<dbReference type="EMBL" id="LHQQ01000032">
    <property type="protein sequence ID" value="KOS46176.1"/>
    <property type="molecule type" value="Genomic_DNA"/>
</dbReference>
<organism evidence="1 2">
    <name type="scientific">Penicillium nordicum</name>
    <dbReference type="NCBI Taxonomy" id="229535"/>
    <lineage>
        <taxon>Eukaryota</taxon>
        <taxon>Fungi</taxon>
        <taxon>Dikarya</taxon>
        <taxon>Ascomycota</taxon>
        <taxon>Pezizomycotina</taxon>
        <taxon>Eurotiomycetes</taxon>
        <taxon>Eurotiomycetidae</taxon>
        <taxon>Eurotiales</taxon>
        <taxon>Aspergillaceae</taxon>
        <taxon>Penicillium</taxon>
    </lineage>
</organism>
<gene>
    <name evidence="1" type="ORF">ACN38_g2845</name>
</gene>
<evidence type="ECO:0000313" key="1">
    <source>
        <dbReference type="EMBL" id="KOS46176.1"/>
    </source>
</evidence>
<evidence type="ECO:0000313" key="2">
    <source>
        <dbReference type="Proteomes" id="UP000037696"/>
    </source>
</evidence>
<keyword evidence="2" id="KW-1185">Reference proteome</keyword>
<sequence>MTSPEYQSQKKKRTDGVSVGIQQGLRTGWQNENKEQTGMTVLIESTEDWGEKRREREAGSNTCVLLEPSKEADRYRYSPSIPRDFWDEFLIAQFLDPCSPLLIARFTTFHDVSNNSTLLLQDHVYYQRRQEMHKVGGRADTMVEANKVCSDLVGDRPGPSADLRL</sequence>
<protein>
    <submittedName>
        <fullName evidence="1">Uncharacterized protein</fullName>
    </submittedName>
</protein>
<accession>A0A0M8P646</accession>
<name>A0A0M8P646_9EURO</name>
<dbReference type="Proteomes" id="UP000037696">
    <property type="component" value="Unassembled WGS sequence"/>
</dbReference>
<comment type="caution">
    <text evidence="1">The sequence shown here is derived from an EMBL/GenBank/DDBJ whole genome shotgun (WGS) entry which is preliminary data.</text>
</comment>